<keyword evidence="12" id="KW-0812">Transmembrane</keyword>
<dbReference type="RefSeq" id="XP_024384375.1">
    <property type="nucleotide sequence ID" value="XM_024528607.2"/>
</dbReference>
<feature type="domain" description="Response regulatory" evidence="14">
    <location>
        <begin position="1030"/>
        <end position="1155"/>
    </location>
</feature>
<dbReference type="PANTHER" id="PTHR45339">
    <property type="entry name" value="HYBRID SIGNAL TRANSDUCTION HISTIDINE KINASE J"/>
    <property type="match status" value="1"/>
</dbReference>
<dbReference type="PRINTS" id="PR00344">
    <property type="entry name" value="BCTRLSENSOR"/>
</dbReference>
<feature type="compositionally biased region" description="Acidic residues" evidence="11">
    <location>
        <begin position="850"/>
        <end position="867"/>
    </location>
</feature>
<keyword evidence="10" id="KW-0175">Coiled coil</keyword>
<dbReference type="CDD" id="cd00156">
    <property type="entry name" value="REC"/>
    <property type="match status" value="1"/>
</dbReference>
<dbReference type="GO" id="GO:0016020">
    <property type="term" value="C:membrane"/>
    <property type="evidence" value="ECO:0007669"/>
    <property type="project" value="InterPro"/>
</dbReference>
<dbReference type="InterPro" id="IPR011006">
    <property type="entry name" value="CheY-like_superfamily"/>
</dbReference>
<keyword evidence="8" id="KW-0902">Two-component regulatory system</keyword>
<sequence>MTWMEWGGRRSQARSRVHRGGGRYEMVECWNSGGLVGEGSGISLTQVERASTSMTEMDSPSDVVLVGRSSSRRPKRSLKASIWLKLTLFIGTLVVVTGGVLSLVMWFNSRAQLVHEIERRLTTVAVLRTEQLQDYLNGEIDKMQLVATRVQIINYLVSRVNVNESTARRDLESAVTAVSEFMSAAVYNATGSLMMATNETEYNQTLSESTLNLVKVDVHFDMPVYTSDGWKYLVSRNITMATNGALMLQDSNAVVSNLKKDSVIVGVLVAWVNASRLEELVTDRTGLQNTGELIVGVPEGNQVHLVLPPSLAHSVSTISLTGAIKLACVDGLNGTMIEMDYRRQKVIVAYTPVGYQNWGLLAKMSEQEAFQPVQRVRVVIILAMIIILLVGVLASLGLAKLFTAPIIELGKVATAIKGGDMGARVKIGSVILRDEIDDLRRIFNSMAEEIATSHAALEHKSMQVSERVRELAEVNAALTIEIEERKRVEEEVKKAKDAALQADKMKSQFLANMSHEIRTPLNGIINCTELCLDTRTSPEQQEYLDLVRFSAKHLLRIITDILDFSKIEAGKLEMEDIQFSLYDQLEHAVSVLAARANKKGLELACQVDHTVPDQIIGDPGRLFQVFVNLIGNSIKFTAEGEVIVSAMVKSRNGDNIELLFSVRDTGIGIPKQKQSLLFQAFSQVDSSTTRLYGGTGLGLVISSKLAAAMGGTMWVESEGKGSTFSFTANFHIPPACDLPSSLNVESLKDMHVLVVDDNSVNRAILVDMLKVWGMVSEGVDGIELAKIALQRAADADRKFRVLLLDMWLHGKDASELVYFLHERPNLLGSTPRIIPLHKGDSNLMVRSVGDLEESDSESEGDEVDPEVPDSVRKNLKNYDTKKSLEDRAGNNSFRETDALGSSDKSISHILKGSTLRSQDSQCRLGKSNLTRPLARPGLANGHVPSIIMLTSVDHSDATKCRQLGVQVHISKPVKRVVLVRALHVALGISDSKAVAQGQPYGNLSRTDLGQENGEQGKAVAEIAQPSRGLHILVAEDNIVNQRVAVTLLQKWGHTTVLACNGHEAVEKSAEEDFDLILMDVQMPVLDGFQATTKIREMEKNRDPSRGKRVRFMPVVAMTAHAMSGDAERIISAGMDGYISKPLNAKKLQELLQAVASGSLQKSHSLMPLIDKNDR</sequence>
<dbReference type="Gene3D" id="1.10.287.130">
    <property type="match status" value="1"/>
</dbReference>
<dbReference type="InterPro" id="IPR003661">
    <property type="entry name" value="HisK_dim/P_dom"/>
</dbReference>
<dbReference type="Gene3D" id="3.40.50.2300">
    <property type="match status" value="2"/>
</dbReference>
<evidence type="ECO:0000256" key="4">
    <source>
        <dbReference type="ARBA" id="ARBA00022679"/>
    </source>
</evidence>
<protein>
    <recommendedName>
        <fullName evidence="2">histidine kinase</fullName>
        <ecNumber evidence="2">2.7.13.3</ecNumber>
    </recommendedName>
</protein>
<dbReference type="CDD" id="cd00082">
    <property type="entry name" value="HisKA"/>
    <property type="match status" value="1"/>
</dbReference>
<dbReference type="Gene3D" id="6.10.340.10">
    <property type="match status" value="1"/>
</dbReference>
<dbReference type="InterPro" id="IPR036890">
    <property type="entry name" value="HATPase_C_sf"/>
</dbReference>
<feature type="transmembrane region" description="Helical" evidence="12">
    <location>
        <begin position="82"/>
        <end position="107"/>
    </location>
</feature>
<keyword evidence="12" id="KW-1133">Transmembrane helix</keyword>
<gene>
    <name evidence="16" type="primary">LOC112286599</name>
</gene>
<dbReference type="GO" id="GO:0005524">
    <property type="term" value="F:ATP binding"/>
    <property type="evidence" value="ECO:0007669"/>
    <property type="project" value="UniProtKB-KW"/>
</dbReference>
<evidence type="ECO:0000259" key="15">
    <source>
        <dbReference type="PROSITE" id="PS50885"/>
    </source>
</evidence>
<evidence type="ECO:0000256" key="8">
    <source>
        <dbReference type="ARBA" id="ARBA00023012"/>
    </source>
</evidence>
<feature type="transmembrane region" description="Helical" evidence="12">
    <location>
        <begin position="378"/>
        <end position="399"/>
    </location>
</feature>
<evidence type="ECO:0000256" key="3">
    <source>
        <dbReference type="ARBA" id="ARBA00022553"/>
    </source>
</evidence>
<feature type="modified residue" description="4-aspartylphosphate" evidence="9">
    <location>
        <position position="1079"/>
    </location>
</feature>
<evidence type="ECO:0000259" key="14">
    <source>
        <dbReference type="PROSITE" id="PS50110"/>
    </source>
</evidence>
<feature type="compositionally biased region" description="Basic and acidic residues" evidence="11">
    <location>
        <begin position="869"/>
        <end position="888"/>
    </location>
</feature>
<dbReference type="Pfam" id="PF00072">
    <property type="entry name" value="Response_reg"/>
    <property type="match status" value="1"/>
</dbReference>
<dbReference type="PANTHER" id="PTHR45339:SF3">
    <property type="entry name" value="HISTIDINE KINASE"/>
    <property type="match status" value="1"/>
</dbReference>
<dbReference type="SUPFAM" id="SSF47384">
    <property type="entry name" value="Homodimeric domain of signal transducing histidine kinase"/>
    <property type="match status" value="1"/>
</dbReference>
<dbReference type="PROSITE" id="PS50885">
    <property type="entry name" value="HAMP"/>
    <property type="match status" value="1"/>
</dbReference>
<feature type="domain" description="Response regulatory" evidence="14">
    <location>
        <begin position="751"/>
        <end position="986"/>
    </location>
</feature>
<dbReference type="Pfam" id="PF00512">
    <property type="entry name" value="HisKA"/>
    <property type="match status" value="1"/>
</dbReference>
<feature type="coiled-coil region" evidence="10">
    <location>
        <begin position="471"/>
        <end position="505"/>
    </location>
</feature>
<dbReference type="GeneID" id="112286599"/>
<keyword evidence="17" id="KW-1185">Reference proteome</keyword>
<evidence type="ECO:0000256" key="5">
    <source>
        <dbReference type="ARBA" id="ARBA00022741"/>
    </source>
</evidence>
<evidence type="ECO:0000256" key="12">
    <source>
        <dbReference type="SAM" id="Phobius"/>
    </source>
</evidence>
<dbReference type="InterPro" id="IPR005467">
    <property type="entry name" value="His_kinase_dom"/>
</dbReference>
<dbReference type="OrthoDB" id="10266508at2759"/>
<dbReference type="CDD" id="cd16922">
    <property type="entry name" value="HATPase_EvgS-ArcB-TorS-like"/>
    <property type="match status" value="1"/>
</dbReference>
<dbReference type="InterPro" id="IPR003660">
    <property type="entry name" value="HAMP_dom"/>
</dbReference>
<dbReference type="InParanoid" id="A0A7I4FVX7"/>
<dbReference type="KEGG" id="ppp:112286599"/>
<dbReference type="SMART" id="SM00448">
    <property type="entry name" value="REC"/>
    <property type="match status" value="2"/>
</dbReference>
<accession>A0A7I4FVX7</accession>
<dbReference type="Proteomes" id="UP000006727">
    <property type="component" value="Chromosome 9"/>
</dbReference>
<evidence type="ECO:0000259" key="13">
    <source>
        <dbReference type="PROSITE" id="PS50109"/>
    </source>
</evidence>
<dbReference type="CDD" id="cd17546">
    <property type="entry name" value="REC_hyHK_CKI1_RcsC-like"/>
    <property type="match status" value="1"/>
</dbReference>
<dbReference type="Gramene" id="Pp3c9_18950V3.15">
    <property type="protein sequence ID" value="Pp3c9_18950V3.15"/>
    <property type="gene ID" value="Pp3c9_18950"/>
</dbReference>
<dbReference type="InterPro" id="IPR004358">
    <property type="entry name" value="Sig_transdc_His_kin-like_C"/>
</dbReference>
<dbReference type="FunFam" id="1.10.287.130:FF:000002">
    <property type="entry name" value="Two-component osmosensing histidine kinase"/>
    <property type="match status" value="1"/>
</dbReference>
<keyword evidence="4" id="KW-0808">Transferase</keyword>
<feature type="domain" description="HAMP" evidence="15">
    <location>
        <begin position="400"/>
        <end position="455"/>
    </location>
</feature>
<dbReference type="AlphaFoldDB" id="A0A7I4FVX7"/>
<dbReference type="CDD" id="cd06225">
    <property type="entry name" value="HAMP"/>
    <property type="match status" value="1"/>
</dbReference>
<dbReference type="Pfam" id="PF00672">
    <property type="entry name" value="HAMP"/>
    <property type="match status" value="1"/>
</dbReference>
<dbReference type="PROSITE" id="PS50110">
    <property type="entry name" value="RESPONSE_REGULATORY"/>
    <property type="match status" value="2"/>
</dbReference>
<dbReference type="GO" id="GO:0000155">
    <property type="term" value="F:phosphorelay sensor kinase activity"/>
    <property type="evidence" value="ECO:0007669"/>
    <property type="project" value="InterPro"/>
</dbReference>
<dbReference type="Pfam" id="PF02518">
    <property type="entry name" value="HATPase_c"/>
    <property type="match status" value="1"/>
</dbReference>
<dbReference type="InterPro" id="IPR003594">
    <property type="entry name" value="HATPase_dom"/>
</dbReference>
<evidence type="ECO:0000313" key="16">
    <source>
        <dbReference type="EnsemblPlants" id="Pp3c9_18950V3.15"/>
    </source>
</evidence>
<keyword evidence="6" id="KW-0418">Kinase</keyword>
<dbReference type="InterPro" id="IPR001789">
    <property type="entry name" value="Sig_transdc_resp-reg_receiver"/>
</dbReference>
<organism evidence="16 17">
    <name type="scientific">Physcomitrium patens</name>
    <name type="common">Spreading-leaved earth moss</name>
    <name type="synonym">Physcomitrella patens</name>
    <dbReference type="NCBI Taxonomy" id="3218"/>
    <lineage>
        <taxon>Eukaryota</taxon>
        <taxon>Viridiplantae</taxon>
        <taxon>Streptophyta</taxon>
        <taxon>Embryophyta</taxon>
        <taxon>Bryophyta</taxon>
        <taxon>Bryophytina</taxon>
        <taxon>Bryopsida</taxon>
        <taxon>Funariidae</taxon>
        <taxon>Funariales</taxon>
        <taxon>Funariaceae</taxon>
        <taxon>Physcomitrium</taxon>
    </lineage>
</organism>
<dbReference type="EC" id="2.7.13.3" evidence="2"/>
<dbReference type="SUPFAM" id="SSF55874">
    <property type="entry name" value="ATPase domain of HSP90 chaperone/DNA topoisomerase II/histidine kinase"/>
    <property type="match status" value="1"/>
</dbReference>
<dbReference type="SMART" id="SM00388">
    <property type="entry name" value="HisKA"/>
    <property type="match status" value="1"/>
</dbReference>
<dbReference type="FunFam" id="3.30.565.10:FF:000010">
    <property type="entry name" value="Sensor histidine kinase RcsC"/>
    <property type="match status" value="1"/>
</dbReference>
<keyword evidence="12" id="KW-0472">Membrane</keyword>
<keyword evidence="5" id="KW-0547">Nucleotide-binding</keyword>
<evidence type="ECO:0000313" key="17">
    <source>
        <dbReference type="Proteomes" id="UP000006727"/>
    </source>
</evidence>
<evidence type="ECO:0000256" key="1">
    <source>
        <dbReference type="ARBA" id="ARBA00000085"/>
    </source>
</evidence>
<reference evidence="16 17" key="1">
    <citation type="journal article" date="2008" name="Science">
        <title>The Physcomitrella genome reveals evolutionary insights into the conquest of land by plants.</title>
        <authorList>
            <person name="Rensing S."/>
            <person name="Lang D."/>
            <person name="Zimmer A."/>
            <person name="Terry A."/>
            <person name="Salamov A."/>
            <person name="Shapiro H."/>
            <person name="Nishiyama T."/>
            <person name="Perroud P.-F."/>
            <person name="Lindquist E."/>
            <person name="Kamisugi Y."/>
            <person name="Tanahashi T."/>
            <person name="Sakakibara K."/>
            <person name="Fujita T."/>
            <person name="Oishi K."/>
            <person name="Shin-I T."/>
            <person name="Kuroki Y."/>
            <person name="Toyoda A."/>
            <person name="Suzuki Y."/>
            <person name="Hashimoto A."/>
            <person name="Yamaguchi K."/>
            <person name="Sugano A."/>
            <person name="Kohara Y."/>
            <person name="Fujiyama A."/>
            <person name="Anterola A."/>
            <person name="Aoki S."/>
            <person name="Ashton N."/>
            <person name="Barbazuk W.B."/>
            <person name="Barker E."/>
            <person name="Bennetzen J."/>
            <person name="Bezanilla M."/>
            <person name="Blankenship R."/>
            <person name="Cho S.H."/>
            <person name="Dutcher S."/>
            <person name="Estelle M."/>
            <person name="Fawcett J.A."/>
            <person name="Gundlach H."/>
            <person name="Hanada K."/>
            <person name="Heyl A."/>
            <person name="Hicks K.A."/>
            <person name="Hugh J."/>
            <person name="Lohr M."/>
            <person name="Mayer K."/>
            <person name="Melkozernov A."/>
            <person name="Murata T."/>
            <person name="Nelson D."/>
            <person name="Pils B."/>
            <person name="Prigge M."/>
            <person name="Reiss B."/>
            <person name="Renner T."/>
            <person name="Rombauts S."/>
            <person name="Rushton P."/>
            <person name="Sanderfoot A."/>
            <person name="Schween G."/>
            <person name="Shiu S.-H."/>
            <person name="Stueber K."/>
            <person name="Theodoulou F.L."/>
            <person name="Tu H."/>
            <person name="Van de Peer Y."/>
            <person name="Verrier P.J."/>
            <person name="Waters E."/>
            <person name="Wood A."/>
            <person name="Yang L."/>
            <person name="Cove D."/>
            <person name="Cuming A."/>
            <person name="Hasebe M."/>
            <person name="Lucas S."/>
            <person name="Mishler D.B."/>
            <person name="Reski R."/>
            <person name="Grigoriev I."/>
            <person name="Quatrano R.S."/>
            <person name="Boore J.L."/>
        </authorList>
    </citation>
    <scope>NUCLEOTIDE SEQUENCE [LARGE SCALE GENOMIC DNA]</scope>
    <source>
        <strain evidence="16 17">cv. Gransden 2004</strain>
    </source>
</reference>
<dbReference type="InterPro" id="IPR036097">
    <property type="entry name" value="HisK_dim/P_sf"/>
</dbReference>
<evidence type="ECO:0000256" key="10">
    <source>
        <dbReference type="SAM" id="Coils"/>
    </source>
</evidence>
<evidence type="ECO:0000256" key="9">
    <source>
        <dbReference type="PROSITE-ProRule" id="PRU00169"/>
    </source>
</evidence>
<evidence type="ECO:0000256" key="7">
    <source>
        <dbReference type="ARBA" id="ARBA00022840"/>
    </source>
</evidence>
<comment type="catalytic activity">
    <reaction evidence="1">
        <text>ATP + protein L-histidine = ADP + protein N-phospho-L-histidine.</text>
        <dbReference type="EC" id="2.7.13.3"/>
    </reaction>
</comment>
<proteinExistence type="predicted"/>
<dbReference type="Gene3D" id="3.30.565.10">
    <property type="entry name" value="Histidine kinase-like ATPase, C-terminal domain"/>
    <property type="match status" value="1"/>
</dbReference>
<name>A0A7I4FVX7_PHYPA</name>
<feature type="domain" description="Histidine kinase" evidence="13">
    <location>
        <begin position="512"/>
        <end position="732"/>
    </location>
</feature>
<dbReference type="SMART" id="SM00304">
    <property type="entry name" value="HAMP"/>
    <property type="match status" value="1"/>
</dbReference>
<dbReference type="PROSITE" id="PS50109">
    <property type="entry name" value="HIS_KIN"/>
    <property type="match status" value="1"/>
</dbReference>
<feature type="modified residue" description="4-aspartylphosphate" evidence="9">
    <location>
        <position position="805"/>
    </location>
</feature>
<dbReference type="EnsemblPlants" id="Pp3c9_18950V3.15">
    <property type="protein sequence ID" value="Pp3c9_18950V3.15"/>
    <property type="gene ID" value="Pp3c9_18950"/>
</dbReference>
<keyword evidence="3 9" id="KW-0597">Phosphoprotein</keyword>
<dbReference type="SUPFAM" id="SSF52172">
    <property type="entry name" value="CheY-like"/>
    <property type="match status" value="2"/>
</dbReference>
<dbReference type="EMBL" id="ABEU02000009">
    <property type="status" value="NOT_ANNOTATED_CDS"/>
    <property type="molecule type" value="Genomic_DNA"/>
</dbReference>
<evidence type="ECO:0000256" key="2">
    <source>
        <dbReference type="ARBA" id="ARBA00012438"/>
    </source>
</evidence>
<evidence type="ECO:0000256" key="11">
    <source>
        <dbReference type="SAM" id="MobiDB-lite"/>
    </source>
</evidence>
<evidence type="ECO:0000256" key="6">
    <source>
        <dbReference type="ARBA" id="ARBA00022777"/>
    </source>
</evidence>
<dbReference type="SMART" id="SM00387">
    <property type="entry name" value="HATPase_c"/>
    <property type="match status" value="1"/>
</dbReference>
<keyword evidence="7" id="KW-0067">ATP-binding</keyword>
<reference evidence="16 17" key="2">
    <citation type="journal article" date="2018" name="Plant J.">
        <title>The Physcomitrella patens chromosome-scale assembly reveals moss genome structure and evolution.</title>
        <authorList>
            <person name="Lang D."/>
            <person name="Ullrich K.K."/>
            <person name="Murat F."/>
            <person name="Fuchs J."/>
            <person name="Jenkins J."/>
            <person name="Haas F.B."/>
            <person name="Piednoel M."/>
            <person name="Gundlach H."/>
            <person name="Van Bel M."/>
            <person name="Meyberg R."/>
            <person name="Vives C."/>
            <person name="Morata J."/>
            <person name="Symeonidi A."/>
            <person name="Hiss M."/>
            <person name="Muchero W."/>
            <person name="Kamisugi Y."/>
            <person name="Saleh O."/>
            <person name="Blanc G."/>
            <person name="Decker E.L."/>
            <person name="van Gessel N."/>
            <person name="Grimwood J."/>
            <person name="Hayes R.D."/>
            <person name="Graham S.W."/>
            <person name="Gunter L.E."/>
            <person name="McDaniel S.F."/>
            <person name="Hoernstein S.N.W."/>
            <person name="Larsson A."/>
            <person name="Li F.W."/>
            <person name="Perroud P.F."/>
            <person name="Phillips J."/>
            <person name="Ranjan P."/>
            <person name="Rokshar D.S."/>
            <person name="Rothfels C.J."/>
            <person name="Schneider L."/>
            <person name="Shu S."/>
            <person name="Stevenson D.W."/>
            <person name="Thummler F."/>
            <person name="Tillich M."/>
            <person name="Villarreal Aguilar J.C."/>
            <person name="Widiez T."/>
            <person name="Wong G.K."/>
            <person name="Wymore A."/>
            <person name="Zhang Y."/>
            <person name="Zimmer A.D."/>
            <person name="Quatrano R.S."/>
            <person name="Mayer K.F.X."/>
            <person name="Goodstein D."/>
            <person name="Casacuberta J.M."/>
            <person name="Vandepoele K."/>
            <person name="Reski R."/>
            <person name="Cuming A.C."/>
            <person name="Tuskan G.A."/>
            <person name="Maumus F."/>
            <person name="Salse J."/>
            <person name="Schmutz J."/>
            <person name="Rensing S.A."/>
        </authorList>
    </citation>
    <scope>NUCLEOTIDE SEQUENCE [LARGE SCALE GENOMIC DNA]</scope>
    <source>
        <strain evidence="16 17">cv. Gransden 2004</strain>
    </source>
</reference>
<reference evidence="16" key="3">
    <citation type="submission" date="2020-12" db="UniProtKB">
        <authorList>
            <consortium name="EnsemblPlants"/>
        </authorList>
    </citation>
    <scope>IDENTIFICATION</scope>
</reference>
<feature type="region of interest" description="Disordered" evidence="11">
    <location>
        <begin position="849"/>
        <end position="899"/>
    </location>
</feature>